<dbReference type="EMBL" id="CAMXCT030003446">
    <property type="protein sequence ID" value="CAL4791852.1"/>
    <property type="molecule type" value="Genomic_DNA"/>
</dbReference>
<dbReference type="AlphaFoldDB" id="A0A9P1GBC4"/>
<reference evidence="2" key="2">
    <citation type="submission" date="2024-04" db="EMBL/GenBank/DDBJ databases">
        <authorList>
            <person name="Chen Y."/>
            <person name="Shah S."/>
            <person name="Dougan E. K."/>
            <person name="Thang M."/>
            <person name="Chan C."/>
        </authorList>
    </citation>
    <scope>NUCLEOTIDE SEQUENCE [LARGE SCALE GENOMIC DNA]</scope>
</reference>
<dbReference type="EMBL" id="CAMXCT020003446">
    <property type="protein sequence ID" value="CAL1157915.1"/>
    <property type="molecule type" value="Genomic_DNA"/>
</dbReference>
<name>A0A9P1GBC4_9DINO</name>
<reference evidence="1" key="1">
    <citation type="submission" date="2022-10" db="EMBL/GenBank/DDBJ databases">
        <authorList>
            <person name="Chen Y."/>
            <person name="Dougan E. K."/>
            <person name="Chan C."/>
            <person name="Rhodes N."/>
            <person name="Thang M."/>
        </authorList>
    </citation>
    <scope>NUCLEOTIDE SEQUENCE</scope>
</reference>
<evidence type="ECO:0000313" key="3">
    <source>
        <dbReference type="Proteomes" id="UP001152797"/>
    </source>
</evidence>
<dbReference type="OrthoDB" id="471769at2759"/>
<accession>A0A9P1GBC4</accession>
<dbReference type="EMBL" id="CAMXCT010003446">
    <property type="protein sequence ID" value="CAI4004540.1"/>
    <property type="molecule type" value="Genomic_DNA"/>
</dbReference>
<comment type="caution">
    <text evidence="1">The sequence shown here is derived from an EMBL/GenBank/DDBJ whole genome shotgun (WGS) entry which is preliminary data.</text>
</comment>
<protein>
    <submittedName>
        <fullName evidence="1">Uncharacterized protein</fullName>
    </submittedName>
</protein>
<evidence type="ECO:0000313" key="1">
    <source>
        <dbReference type="EMBL" id="CAI4004540.1"/>
    </source>
</evidence>
<organism evidence="1">
    <name type="scientific">Cladocopium goreaui</name>
    <dbReference type="NCBI Taxonomy" id="2562237"/>
    <lineage>
        <taxon>Eukaryota</taxon>
        <taxon>Sar</taxon>
        <taxon>Alveolata</taxon>
        <taxon>Dinophyceae</taxon>
        <taxon>Suessiales</taxon>
        <taxon>Symbiodiniaceae</taxon>
        <taxon>Cladocopium</taxon>
    </lineage>
</organism>
<keyword evidence="3" id="KW-1185">Reference proteome</keyword>
<sequence>MIGSGRASVAAAADLSRAFVEDMGDSAPSSVYALASLGSFGAHTQNQERDLHKWVRQLYNINLSTFDVQCDMQVDNMPGLQKVTIPFLLPHELFDVLAGVGKLQWSLSVTGGRSGPEIRQFWEHLFKQEEWENHPARFLRYIQRDRLIPVAFHIDGVEFYANTEHYVWSLQSVFTTGEVWDVKFPICIVPHSWMNKKSVKEAMHSTVARVTTWSMRCALKGKAPERGPYGEVLHGTRGEQAGKTLASGYHFAYFGFKADAKARKECHRFDRTYGHNKICECCFAERPNKDGDPLLTFKNFYPNAAHMMTELSHSEYLQSSATHSPWENMPGFHVKSCFRDPMHTIFLGTAKEITASCLGYWCRNGYILGNDLHEQLRAISRKQKEDCKAAGLHGTFKTYTPSNTGLDPANQFPELGSGFKAASVKTSLWFHAKLAGEIYAENPEDTWFGWQQKTFRNAISCHFVQFCLVNREGVSAIDCPAQTSG</sequence>
<dbReference type="Proteomes" id="UP001152797">
    <property type="component" value="Unassembled WGS sequence"/>
</dbReference>
<proteinExistence type="predicted"/>
<gene>
    <name evidence="1" type="ORF">C1SCF055_LOCUS30322</name>
</gene>
<evidence type="ECO:0000313" key="2">
    <source>
        <dbReference type="EMBL" id="CAL1157915.1"/>
    </source>
</evidence>